<dbReference type="PANTHER" id="PTHR43734">
    <property type="entry name" value="PHYTOENE DESATURASE"/>
    <property type="match status" value="1"/>
</dbReference>
<protein>
    <submittedName>
        <fullName evidence="6">Phytoene dehydrogenase</fullName>
    </submittedName>
</protein>
<dbReference type="GO" id="GO:0016117">
    <property type="term" value="P:carotenoid biosynthetic process"/>
    <property type="evidence" value="ECO:0007669"/>
    <property type="project" value="UniProtKB-KW"/>
</dbReference>
<dbReference type="NCBIfam" id="TIGR02734">
    <property type="entry name" value="crtI_fam"/>
    <property type="match status" value="1"/>
</dbReference>
<dbReference type="Pfam" id="PF01593">
    <property type="entry name" value="Amino_oxidase"/>
    <property type="match status" value="1"/>
</dbReference>
<dbReference type="RefSeq" id="WP_163797993.1">
    <property type="nucleotide sequence ID" value="NZ_AP022588.1"/>
</dbReference>
<evidence type="ECO:0000256" key="3">
    <source>
        <dbReference type="ARBA" id="ARBA00023002"/>
    </source>
</evidence>
<dbReference type="AlphaFoldDB" id="A0A7I7QS83"/>
<dbReference type="Gene3D" id="3.50.50.60">
    <property type="entry name" value="FAD/NAD(P)-binding domain"/>
    <property type="match status" value="2"/>
</dbReference>
<evidence type="ECO:0000259" key="5">
    <source>
        <dbReference type="Pfam" id="PF01593"/>
    </source>
</evidence>
<keyword evidence="7" id="KW-1185">Reference proteome</keyword>
<evidence type="ECO:0000313" key="7">
    <source>
        <dbReference type="Proteomes" id="UP000467193"/>
    </source>
</evidence>
<organism evidence="6 7">
    <name type="scientific">Mycolicibacterium sediminis</name>
    <dbReference type="NCBI Taxonomy" id="1286180"/>
    <lineage>
        <taxon>Bacteria</taxon>
        <taxon>Bacillati</taxon>
        <taxon>Actinomycetota</taxon>
        <taxon>Actinomycetes</taxon>
        <taxon>Mycobacteriales</taxon>
        <taxon>Mycobacteriaceae</taxon>
        <taxon>Mycolicibacterium</taxon>
    </lineage>
</organism>
<dbReference type="PANTHER" id="PTHR43734:SF1">
    <property type="entry name" value="PHYTOENE DESATURASE"/>
    <property type="match status" value="1"/>
</dbReference>
<proteinExistence type="inferred from homology"/>
<comment type="similarity">
    <text evidence="4">Belongs to the carotenoid/retinoid oxidoreductase family.</text>
</comment>
<reference evidence="6 7" key="1">
    <citation type="journal article" date="2019" name="Emerg. Microbes Infect.">
        <title>Comprehensive subspecies identification of 175 nontuberculous mycobacteria species based on 7547 genomic profiles.</title>
        <authorList>
            <person name="Matsumoto Y."/>
            <person name="Kinjo T."/>
            <person name="Motooka D."/>
            <person name="Nabeya D."/>
            <person name="Jung N."/>
            <person name="Uechi K."/>
            <person name="Horii T."/>
            <person name="Iida T."/>
            <person name="Fujita J."/>
            <person name="Nakamura S."/>
        </authorList>
    </citation>
    <scope>NUCLEOTIDE SEQUENCE [LARGE SCALE GENOMIC DNA]</scope>
    <source>
        <strain evidence="6 7">JCM 17899</strain>
    </source>
</reference>
<name>A0A7I7QS83_9MYCO</name>
<dbReference type="KEGG" id="msei:MSEDJ_33070"/>
<evidence type="ECO:0000313" key="6">
    <source>
        <dbReference type="EMBL" id="BBY29211.1"/>
    </source>
</evidence>
<keyword evidence="2 4" id="KW-0125">Carotenoid biosynthesis</keyword>
<dbReference type="InterPro" id="IPR002937">
    <property type="entry name" value="Amino_oxidase"/>
</dbReference>
<gene>
    <name evidence="6" type="ORF">MSEDJ_33070</name>
</gene>
<dbReference type="GO" id="GO:0016491">
    <property type="term" value="F:oxidoreductase activity"/>
    <property type="evidence" value="ECO:0007669"/>
    <property type="project" value="UniProtKB-KW"/>
</dbReference>
<dbReference type="InterPro" id="IPR014105">
    <property type="entry name" value="Carotenoid/retinoid_OxRdtase"/>
</dbReference>
<sequence length="503" mass="53935">MRTVTGATDHVVVVGAGLSGLSAAMQLAGRGRRVTVLERGSHPGGRVGRADVNGYKIDTGPTVITMPDIIDDAFAAVGETMAQRLELDQVDPGYHARFADGSHLVVRSDADAMATEIERFADRRQADGYLEMRKWLTKLYEVEFDGFIGSNFDSPLSLLTPQLARLTAMGGFRRWETMVGKFVSDERLKRVFTFQALYAGVPPQRALAVYAVIAYMDTVAGVYFPRGGVRALPDAMAAAASDAGVEFRYDTTIDSLDVSGGRVRAAVTDGGERVTGDAFVLTTELPQTYRMLGHTPRRVVKLRPAPSAVIAHVGCKAVDDQTAGHHNILFGDAWDQTFRDIIDEGRVMGDPSLLVTRPTASDPTLAPEGRDLLYVLAPAPNTSLGKIDWAATGSEYVEGMLDTMRDRLPGVGEDAEILHVVDPSDWARQGMIDGTPFALAHNFGQTGPFRPANTVRGVDNVVLAGSSTVPGVGVPTAIMSGRLAADRITGQPVRRAAIEAVRG</sequence>
<dbReference type="EMBL" id="AP022588">
    <property type="protein sequence ID" value="BBY29211.1"/>
    <property type="molecule type" value="Genomic_DNA"/>
</dbReference>
<keyword evidence="3 4" id="KW-0560">Oxidoreductase</keyword>
<evidence type="ECO:0000256" key="4">
    <source>
        <dbReference type="RuleBase" id="RU362075"/>
    </source>
</evidence>
<feature type="domain" description="Amine oxidase" evidence="5">
    <location>
        <begin position="18"/>
        <end position="488"/>
    </location>
</feature>
<dbReference type="SUPFAM" id="SSF51905">
    <property type="entry name" value="FAD/NAD(P)-binding domain"/>
    <property type="match status" value="1"/>
</dbReference>
<dbReference type="Proteomes" id="UP000467193">
    <property type="component" value="Chromosome"/>
</dbReference>
<comment type="pathway">
    <text evidence="1 4">Carotenoid biosynthesis.</text>
</comment>
<evidence type="ECO:0000256" key="1">
    <source>
        <dbReference type="ARBA" id="ARBA00004829"/>
    </source>
</evidence>
<accession>A0A7I7QS83</accession>
<evidence type="ECO:0000256" key="2">
    <source>
        <dbReference type="ARBA" id="ARBA00022746"/>
    </source>
</evidence>
<dbReference type="InterPro" id="IPR036188">
    <property type="entry name" value="FAD/NAD-bd_sf"/>
</dbReference>